<dbReference type="EMBL" id="VFOZ01000001">
    <property type="protein sequence ID" value="TQL96253.1"/>
    <property type="molecule type" value="Genomic_DNA"/>
</dbReference>
<accession>A0A543CGM8</accession>
<reference evidence="2 3" key="1">
    <citation type="submission" date="2019-06" db="EMBL/GenBank/DDBJ databases">
        <title>Sequencing the genomes of 1000 actinobacteria strains.</title>
        <authorList>
            <person name="Klenk H.-P."/>
        </authorList>
    </citation>
    <scope>NUCLEOTIDE SEQUENCE [LARGE SCALE GENOMIC DNA]</scope>
    <source>
        <strain evidence="2 3">DSM 102200</strain>
    </source>
</reference>
<protein>
    <submittedName>
        <fullName evidence="2">Uncharacterized protein</fullName>
    </submittedName>
</protein>
<comment type="caution">
    <text evidence="2">The sequence shown here is derived from an EMBL/GenBank/DDBJ whole genome shotgun (WGS) entry which is preliminary data.</text>
</comment>
<gene>
    <name evidence="2" type="ORF">FB559_1777</name>
</gene>
<organism evidence="2 3">
    <name type="scientific">Actinoallomurus bryophytorum</name>
    <dbReference type="NCBI Taxonomy" id="1490222"/>
    <lineage>
        <taxon>Bacteria</taxon>
        <taxon>Bacillati</taxon>
        <taxon>Actinomycetota</taxon>
        <taxon>Actinomycetes</taxon>
        <taxon>Streptosporangiales</taxon>
        <taxon>Thermomonosporaceae</taxon>
        <taxon>Actinoallomurus</taxon>
    </lineage>
</organism>
<dbReference type="Proteomes" id="UP000316096">
    <property type="component" value="Unassembled WGS sequence"/>
</dbReference>
<proteinExistence type="predicted"/>
<sequence length="282" mass="30967">MEDQSAVKGHAIFRQTHLVEIEKLPDPRVLLVETDWGALDTAFAARDEDHPFGAVLSTRAALGALTSGGRDAVTRALDHLSDVVLHQECLYGETGAAAVYVAALLADHDSQEALAPAWEAGRRPLRAKLLNWLAAVAHTVSDVMEEQWKEWDGSLASSPVFQEVRALRPALFRAVSACIADPDPAVREAALAASIPLLDAPELFHDRAALIPVLRRELAASPEQGHRLVAIFGLRAWGEDTTALAAHAELIEHERREEEWRQRQSARLRGESREPAFDEPPF</sequence>
<name>A0A543CGM8_9ACTN</name>
<feature type="compositionally biased region" description="Basic and acidic residues" evidence="1">
    <location>
        <begin position="254"/>
        <end position="276"/>
    </location>
</feature>
<evidence type="ECO:0000313" key="2">
    <source>
        <dbReference type="EMBL" id="TQL96253.1"/>
    </source>
</evidence>
<evidence type="ECO:0000313" key="3">
    <source>
        <dbReference type="Proteomes" id="UP000316096"/>
    </source>
</evidence>
<dbReference type="AlphaFoldDB" id="A0A543CGM8"/>
<feature type="region of interest" description="Disordered" evidence="1">
    <location>
        <begin position="254"/>
        <end position="282"/>
    </location>
</feature>
<keyword evidence="3" id="KW-1185">Reference proteome</keyword>
<evidence type="ECO:0000256" key="1">
    <source>
        <dbReference type="SAM" id="MobiDB-lite"/>
    </source>
</evidence>